<dbReference type="PANTHER" id="PTHR33273:SF4">
    <property type="entry name" value="ENDONUCLEASE_EXONUCLEASE_PHOSPHATASE DOMAIN-CONTAINING PROTEIN"/>
    <property type="match status" value="1"/>
</dbReference>
<name>A0ABQ9GZ91_9NEOP</name>
<evidence type="ECO:0000259" key="1">
    <source>
        <dbReference type="Pfam" id="PF03372"/>
    </source>
</evidence>
<dbReference type="InterPro" id="IPR036691">
    <property type="entry name" value="Endo/exonu/phosph_ase_sf"/>
</dbReference>
<organism evidence="2 3">
    <name type="scientific">Dryococelus australis</name>
    <dbReference type="NCBI Taxonomy" id="614101"/>
    <lineage>
        <taxon>Eukaryota</taxon>
        <taxon>Metazoa</taxon>
        <taxon>Ecdysozoa</taxon>
        <taxon>Arthropoda</taxon>
        <taxon>Hexapoda</taxon>
        <taxon>Insecta</taxon>
        <taxon>Pterygota</taxon>
        <taxon>Neoptera</taxon>
        <taxon>Polyneoptera</taxon>
        <taxon>Phasmatodea</taxon>
        <taxon>Verophasmatodea</taxon>
        <taxon>Anareolatae</taxon>
        <taxon>Phasmatidae</taxon>
        <taxon>Eurycanthinae</taxon>
        <taxon>Dryococelus</taxon>
    </lineage>
</organism>
<comment type="caution">
    <text evidence="2">The sequence shown here is derived from an EMBL/GenBank/DDBJ whole genome shotgun (WGS) entry which is preliminary data.</text>
</comment>
<accession>A0ABQ9GZ91</accession>
<dbReference type="SUPFAM" id="SSF56219">
    <property type="entry name" value="DNase I-like"/>
    <property type="match status" value="1"/>
</dbReference>
<dbReference type="Gene3D" id="3.60.10.10">
    <property type="entry name" value="Endonuclease/exonuclease/phosphatase"/>
    <property type="match status" value="1"/>
</dbReference>
<dbReference type="Pfam" id="PF03372">
    <property type="entry name" value="Exo_endo_phos"/>
    <property type="match status" value="1"/>
</dbReference>
<dbReference type="EMBL" id="JARBHB010000008">
    <property type="protein sequence ID" value="KAJ8877366.1"/>
    <property type="molecule type" value="Genomic_DNA"/>
</dbReference>
<reference evidence="2 3" key="1">
    <citation type="submission" date="2023-02" db="EMBL/GenBank/DDBJ databases">
        <title>LHISI_Scaffold_Assembly.</title>
        <authorList>
            <person name="Stuart O.P."/>
            <person name="Cleave R."/>
            <person name="Magrath M.J.L."/>
            <person name="Mikheyev A.S."/>
        </authorList>
    </citation>
    <scope>NUCLEOTIDE SEQUENCE [LARGE SCALE GENOMIC DNA]</scope>
    <source>
        <strain evidence="2">Daus_M_001</strain>
        <tissue evidence="2">Leg muscle</tissue>
    </source>
</reference>
<dbReference type="Proteomes" id="UP001159363">
    <property type="component" value="Chromosome 7"/>
</dbReference>
<evidence type="ECO:0000313" key="3">
    <source>
        <dbReference type="Proteomes" id="UP001159363"/>
    </source>
</evidence>
<keyword evidence="3" id="KW-1185">Reference proteome</keyword>
<protein>
    <recommendedName>
        <fullName evidence="1">Endonuclease/exonuclease/phosphatase domain-containing protein</fullName>
    </recommendedName>
</protein>
<evidence type="ECO:0000313" key="2">
    <source>
        <dbReference type="EMBL" id="KAJ8877366.1"/>
    </source>
</evidence>
<gene>
    <name evidence="2" type="ORF">PR048_021820</name>
</gene>
<feature type="domain" description="Endonuclease/exonuclease/phosphatase" evidence="1">
    <location>
        <begin position="9"/>
        <end position="155"/>
    </location>
</feature>
<proteinExistence type="predicted"/>
<dbReference type="PANTHER" id="PTHR33273">
    <property type="entry name" value="DOMAIN-CONTAINING PROTEIN, PUTATIVE-RELATED"/>
    <property type="match status" value="1"/>
</dbReference>
<dbReference type="InterPro" id="IPR005135">
    <property type="entry name" value="Endo/exonuclease/phosphatase"/>
</dbReference>
<sequence>MAAPPLNLMHWNTNGMWIKLYELEQIIEAYGMDILLVNETGLKPQHRLHIHNYENYRNDRIGAPKGVTAIIIKITIQHHRITLPPLDHIEATAISVQTGRTDIIFIAAYKPPPNPIINKDLDKLFDHQPHFLLAGDLYSKHTDWNCRQKKKAGKDL</sequence>